<accession>A0A6V8LRW0</accession>
<keyword evidence="3" id="KW-0378">Hydrolase</keyword>
<dbReference type="InterPro" id="IPR037522">
    <property type="entry name" value="HD_GYP_dom"/>
</dbReference>
<reference evidence="3 4" key="1">
    <citation type="submission" date="2020-04" db="EMBL/GenBank/DDBJ databases">
        <authorList>
            <consortium name="Desulfovibrio sp. FSS-1 genome sequencing consortium"/>
            <person name="Shimoshige H."/>
            <person name="Kobayashi H."/>
            <person name="Maekawa T."/>
        </authorList>
    </citation>
    <scope>NUCLEOTIDE SEQUENCE [LARGE SCALE GENOMIC DNA]</scope>
    <source>
        <strain evidence="3 4">SIID29052-01</strain>
    </source>
</reference>
<organism evidence="3 4">
    <name type="scientific">Fundidesulfovibrio magnetotacticus</name>
    <dbReference type="NCBI Taxonomy" id="2730080"/>
    <lineage>
        <taxon>Bacteria</taxon>
        <taxon>Pseudomonadati</taxon>
        <taxon>Thermodesulfobacteriota</taxon>
        <taxon>Desulfovibrionia</taxon>
        <taxon>Desulfovibrionales</taxon>
        <taxon>Desulfovibrionaceae</taxon>
        <taxon>Fundidesulfovibrio</taxon>
    </lineage>
</organism>
<evidence type="ECO:0000256" key="1">
    <source>
        <dbReference type="SAM" id="Phobius"/>
    </source>
</evidence>
<dbReference type="Pfam" id="PF13487">
    <property type="entry name" value="HD_5"/>
    <property type="match status" value="1"/>
</dbReference>
<dbReference type="GO" id="GO:0071111">
    <property type="term" value="F:cyclic-guanylate-specific phosphodiesterase activity"/>
    <property type="evidence" value="ECO:0007669"/>
    <property type="project" value="UniProtKB-EC"/>
</dbReference>
<evidence type="ECO:0000259" key="2">
    <source>
        <dbReference type="PROSITE" id="PS51832"/>
    </source>
</evidence>
<sequence length="416" mass="47007">MRKASIHRMLVARLLLVFVLLSAVVCAFDYYYELEKVDEHVLRLALEESSHFREDEVRYVRDGDLRRLEAGAREHLMTSAFMIIEFYDANRKPLVEVTKPEAASIEEQFNRLAHQDLLGDAPRYRKLEHQGRLYLRVAAPLAVDGSVAGYFEGIYAVGEAEFARIREQMAFSLLKVVAVVFVTTLALYPVILALNRRVLDYAGVLLEANIGALESLGNAVAKRDSDTSEHNYRVTLQAIALAERLGLDRPTLQELVKGAFLHDVGKIAISDAILLKPGRLTEEEFAVMRTHVAHGVDILSDYQWLKEAVHVVEFHHEKFDGSGYVRGLKGRDIPETARIFCIVDVFDALTSRRPYKEPFSCETALAILREGSGTHFDPDCLEAFLAIAPELHEAQRTMDERTLRTLLRARVRALFG</sequence>
<evidence type="ECO:0000313" key="4">
    <source>
        <dbReference type="Proteomes" id="UP000494245"/>
    </source>
</evidence>
<dbReference type="PANTHER" id="PTHR45228:SF8">
    <property type="entry name" value="TWO-COMPONENT RESPONSE REGULATOR-RELATED"/>
    <property type="match status" value="1"/>
</dbReference>
<dbReference type="InterPro" id="IPR003607">
    <property type="entry name" value="HD/PDEase_dom"/>
</dbReference>
<dbReference type="SMART" id="SM00471">
    <property type="entry name" value="HDc"/>
    <property type="match status" value="1"/>
</dbReference>
<dbReference type="NCBIfam" id="TIGR00277">
    <property type="entry name" value="HDIG"/>
    <property type="match status" value="1"/>
</dbReference>
<dbReference type="PROSITE" id="PS51832">
    <property type="entry name" value="HD_GYP"/>
    <property type="match status" value="1"/>
</dbReference>
<evidence type="ECO:0000313" key="3">
    <source>
        <dbReference type="EMBL" id="GFK92526.1"/>
    </source>
</evidence>
<feature type="domain" description="HD-GYP" evidence="2">
    <location>
        <begin position="205"/>
        <end position="400"/>
    </location>
</feature>
<dbReference type="EC" id="3.1.4.52" evidence="3"/>
<gene>
    <name evidence="3" type="primary">rpfG_1</name>
    <name evidence="3" type="ORF">NNJEOMEG_00351</name>
</gene>
<reference evidence="3 4" key="2">
    <citation type="submission" date="2020-05" db="EMBL/GenBank/DDBJ databases">
        <title>Draft genome sequence of Desulfovibrio sp. strainFSS-1.</title>
        <authorList>
            <person name="Shimoshige H."/>
            <person name="Kobayashi H."/>
            <person name="Maekawa T."/>
        </authorList>
    </citation>
    <scope>NUCLEOTIDE SEQUENCE [LARGE SCALE GENOMIC DNA]</scope>
    <source>
        <strain evidence="3 4">SIID29052-01</strain>
    </source>
</reference>
<dbReference type="PANTHER" id="PTHR45228">
    <property type="entry name" value="CYCLIC DI-GMP PHOSPHODIESTERASE TM_0186-RELATED"/>
    <property type="match status" value="1"/>
</dbReference>
<dbReference type="AlphaFoldDB" id="A0A6V8LRW0"/>
<keyword evidence="4" id="KW-1185">Reference proteome</keyword>
<dbReference type="CDD" id="cd00077">
    <property type="entry name" value="HDc"/>
    <property type="match status" value="1"/>
</dbReference>
<keyword evidence="1" id="KW-0472">Membrane</keyword>
<dbReference type="RefSeq" id="WP_173080677.1">
    <property type="nucleotide sequence ID" value="NZ_BLTE01000001.1"/>
</dbReference>
<dbReference type="EMBL" id="BLTE01000001">
    <property type="protein sequence ID" value="GFK92526.1"/>
    <property type="molecule type" value="Genomic_DNA"/>
</dbReference>
<dbReference type="InterPro" id="IPR006675">
    <property type="entry name" value="HDIG_dom"/>
</dbReference>
<name>A0A6V8LRW0_9BACT</name>
<dbReference type="InterPro" id="IPR052020">
    <property type="entry name" value="Cyclic_di-GMP/3'3'-cGAMP_PDE"/>
</dbReference>
<dbReference type="Proteomes" id="UP000494245">
    <property type="component" value="Unassembled WGS sequence"/>
</dbReference>
<dbReference type="Gene3D" id="1.10.3210.10">
    <property type="entry name" value="Hypothetical protein af1432"/>
    <property type="match status" value="1"/>
</dbReference>
<dbReference type="SUPFAM" id="SSF109604">
    <property type="entry name" value="HD-domain/PDEase-like"/>
    <property type="match status" value="1"/>
</dbReference>
<keyword evidence="1" id="KW-0812">Transmembrane</keyword>
<comment type="caution">
    <text evidence="3">The sequence shown here is derived from an EMBL/GenBank/DDBJ whole genome shotgun (WGS) entry which is preliminary data.</text>
</comment>
<feature type="transmembrane region" description="Helical" evidence="1">
    <location>
        <begin position="173"/>
        <end position="194"/>
    </location>
</feature>
<protein>
    <submittedName>
        <fullName evidence="3">Cyclic di-GMP phosphodiesterase response regulator RpfG</fullName>
        <ecNumber evidence="3">3.1.4.52</ecNumber>
    </submittedName>
</protein>
<proteinExistence type="predicted"/>
<keyword evidence="1" id="KW-1133">Transmembrane helix</keyword>